<evidence type="ECO:0000313" key="6">
    <source>
        <dbReference type="EMBL" id="GCE16855.1"/>
    </source>
</evidence>
<keyword evidence="7" id="KW-1185">Reference proteome</keyword>
<dbReference type="InterPro" id="IPR036640">
    <property type="entry name" value="ABC1_TM_sf"/>
</dbReference>
<comment type="caution">
    <text evidence="6">The sequence shown here is derived from an EMBL/GenBank/DDBJ whole genome shotgun (WGS) entry which is preliminary data.</text>
</comment>
<keyword evidence="4 5" id="KW-0472">Membrane</keyword>
<evidence type="ECO:0000313" key="7">
    <source>
        <dbReference type="Proteomes" id="UP000287188"/>
    </source>
</evidence>
<protein>
    <recommendedName>
        <fullName evidence="8">ABC transmembrane type-1 domain-containing protein</fullName>
    </recommendedName>
</protein>
<feature type="transmembrane region" description="Helical" evidence="5">
    <location>
        <begin position="20"/>
        <end position="43"/>
    </location>
</feature>
<accession>A0A402ACN3</accession>
<gene>
    <name evidence="6" type="ORF">KDK_06550</name>
</gene>
<keyword evidence="3 5" id="KW-1133">Transmembrane helix</keyword>
<comment type="subcellular location">
    <subcellularLocation>
        <location evidence="1">Cell membrane</location>
        <topology evidence="1">Multi-pass membrane protein</topology>
    </subcellularLocation>
</comment>
<feature type="transmembrane region" description="Helical" evidence="5">
    <location>
        <begin position="55"/>
        <end position="75"/>
    </location>
</feature>
<dbReference type="RefSeq" id="WP_246035259.1">
    <property type="nucleotide sequence ID" value="NZ_BIFS01000001.1"/>
</dbReference>
<reference evidence="7" key="1">
    <citation type="submission" date="2018-12" db="EMBL/GenBank/DDBJ databases">
        <title>Tengunoibacter tsumagoiensis gen. nov., sp. nov., Dictyobacter kobayashii sp. nov., D. alpinus sp. nov., and D. joshuensis sp. nov. and description of Dictyobacteraceae fam. nov. within the order Ktedonobacterales isolated from Tengu-no-mugimeshi.</title>
        <authorList>
            <person name="Wang C.M."/>
            <person name="Zheng Y."/>
            <person name="Sakai Y."/>
            <person name="Toyoda A."/>
            <person name="Minakuchi Y."/>
            <person name="Abe K."/>
            <person name="Yokota A."/>
            <person name="Yabe S."/>
        </authorList>
    </citation>
    <scope>NUCLEOTIDE SEQUENCE [LARGE SCALE GENOMIC DNA]</scope>
    <source>
        <strain evidence="7">Uno11</strain>
    </source>
</reference>
<evidence type="ECO:0000256" key="3">
    <source>
        <dbReference type="ARBA" id="ARBA00022989"/>
    </source>
</evidence>
<dbReference type="GO" id="GO:0005524">
    <property type="term" value="F:ATP binding"/>
    <property type="evidence" value="ECO:0007669"/>
    <property type="project" value="InterPro"/>
</dbReference>
<evidence type="ECO:0000256" key="5">
    <source>
        <dbReference type="SAM" id="Phobius"/>
    </source>
</evidence>
<organism evidence="6 7">
    <name type="scientific">Dictyobacter kobayashii</name>
    <dbReference type="NCBI Taxonomy" id="2014872"/>
    <lineage>
        <taxon>Bacteria</taxon>
        <taxon>Bacillati</taxon>
        <taxon>Chloroflexota</taxon>
        <taxon>Ktedonobacteria</taxon>
        <taxon>Ktedonobacterales</taxon>
        <taxon>Dictyobacteraceae</taxon>
        <taxon>Dictyobacter</taxon>
    </lineage>
</organism>
<evidence type="ECO:0008006" key="8">
    <source>
        <dbReference type="Google" id="ProtNLM"/>
    </source>
</evidence>
<evidence type="ECO:0000256" key="1">
    <source>
        <dbReference type="ARBA" id="ARBA00004651"/>
    </source>
</evidence>
<keyword evidence="2 5" id="KW-0812">Transmembrane</keyword>
<dbReference type="SUPFAM" id="SSF90123">
    <property type="entry name" value="ABC transporter transmembrane region"/>
    <property type="match status" value="1"/>
</dbReference>
<evidence type="ECO:0000256" key="4">
    <source>
        <dbReference type="ARBA" id="ARBA00023136"/>
    </source>
</evidence>
<name>A0A402ACN3_9CHLR</name>
<dbReference type="Proteomes" id="UP000287188">
    <property type="component" value="Unassembled WGS sequence"/>
</dbReference>
<proteinExistence type="predicted"/>
<sequence length="130" mass="14701">MKTWKFFASLVRFQPWNYAFNCLAIIIVLLAEMIPGLVGQQFFDRLTARPAVDIGLWWLITLLLFAVMGRIAGIVSCQLTNSPFILCNTALLQKNILARILQLPEHMPSQPLQEKPSVACAMMSMKMPSF</sequence>
<dbReference type="GO" id="GO:0005886">
    <property type="term" value="C:plasma membrane"/>
    <property type="evidence" value="ECO:0007669"/>
    <property type="project" value="UniProtKB-SubCell"/>
</dbReference>
<evidence type="ECO:0000256" key="2">
    <source>
        <dbReference type="ARBA" id="ARBA00022692"/>
    </source>
</evidence>
<dbReference type="EMBL" id="BIFS01000001">
    <property type="protein sequence ID" value="GCE16855.1"/>
    <property type="molecule type" value="Genomic_DNA"/>
</dbReference>
<dbReference type="AlphaFoldDB" id="A0A402ACN3"/>